<dbReference type="PANTHER" id="PTHR37984:SF15">
    <property type="entry name" value="INTEGRASE CATALYTIC DOMAIN-CONTAINING PROTEIN"/>
    <property type="match status" value="1"/>
</dbReference>
<reference evidence="3 4" key="1">
    <citation type="journal article" date="2019" name="Sci. Rep.">
        <title>Orb-weaving spider Araneus ventricosus genome elucidates the spidroin gene catalogue.</title>
        <authorList>
            <person name="Kono N."/>
            <person name="Nakamura H."/>
            <person name="Ohtoshi R."/>
            <person name="Moran D.A.P."/>
            <person name="Shinohara A."/>
            <person name="Yoshida Y."/>
            <person name="Fujiwara M."/>
            <person name="Mori M."/>
            <person name="Tomita M."/>
            <person name="Arakawa K."/>
        </authorList>
    </citation>
    <scope>NUCLEOTIDE SEQUENCE [LARGE SCALE GENOMIC DNA]</scope>
</reference>
<dbReference type="InterPro" id="IPR012337">
    <property type="entry name" value="RNaseH-like_sf"/>
</dbReference>
<dbReference type="SUPFAM" id="SSF53098">
    <property type="entry name" value="Ribonuclease H-like"/>
    <property type="match status" value="1"/>
</dbReference>
<dbReference type="PANTHER" id="PTHR37984">
    <property type="entry name" value="PROTEIN CBG26694"/>
    <property type="match status" value="1"/>
</dbReference>
<dbReference type="InterPro" id="IPR041588">
    <property type="entry name" value="Integrase_H2C2"/>
</dbReference>
<organism evidence="3 4">
    <name type="scientific">Araneus ventricosus</name>
    <name type="common">Orbweaver spider</name>
    <name type="synonym">Epeira ventricosa</name>
    <dbReference type="NCBI Taxonomy" id="182803"/>
    <lineage>
        <taxon>Eukaryota</taxon>
        <taxon>Metazoa</taxon>
        <taxon>Ecdysozoa</taxon>
        <taxon>Arthropoda</taxon>
        <taxon>Chelicerata</taxon>
        <taxon>Arachnida</taxon>
        <taxon>Araneae</taxon>
        <taxon>Araneomorphae</taxon>
        <taxon>Entelegynae</taxon>
        <taxon>Araneoidea</taxon>
        <taxon>Araneidae</taxon>
        <taxon>Araneus</taxon>
    </lineage>
</organism>
<evidence type="ECO:0000256" key="1">
    <source>
        <dbReference type="ARBA" id="ARBA00012493"/>
    </source>
</evidence>
<comment type="caution">
    <text evidence="3">The sequence shown here is derived from an EMBL/GenBank/DDBJ whole genome shotgun (WGS) entry which is preliminary data.</text>
</comment>
<evidence type="ECO:0000259" key="2">
    <source>
        <dbReference type="PROSITE" id="PS50994"/>
    </source>
</evidence>
<evidence type="ECO:0000313" key="4">
    <source>
        <dbReference type="Proteomes" id="UP000499080"/>
    </source>
</evidence>
<dbReference type="InterPro" id="IPR050951">
    <property type="entry name" value="Retrovirus_Pol_polyprotein"/>
</dbReference>
<protein>
    <recommendedName>
        <fullName evidence="1">RNA-directed DNA polymerase</fullName>
        <ecNumber evidence="1">2.7.7.49</ecNumber>
    </recommendedName>
</protein>
<dbReference type="Pfam" id="PF17921">
    <property type="entry name" value="Integrase_H2C2"/>
    <property type="match status" value="1"/>
</dbReference>
<dbReference type="GO" id="GO:0003676">
    <property type="term" value="F:nucleic acid binding"/>
    <property type="evidence" value="ECO:0007669"/>
    <property type="project" value="InterPro"/>
</dbReference>
<evidence type="ECO:0000313" key="3">
    <source>
        <dbReference type="EMBL" id="GBN44812.1"/>
    </source>
</evidence>
<dbReference type="EC" id="2.7.7.49" evidence="1"/>
<dbReference type="Gene3D" id="1.10.340.70">
    <property type="match status" value="1"/>
</dbReference>
<dbReference type="PROSITE" id="PS50994">
    <property type="entry name" value="INTEGRASE"/>
    <property type="match status" value="1"/>
</dbReference>
<feature type="domain" description="Integrase catalytic" evidence="2">
    <location>
        <begin position="141"/>
        <end position="214"/>
    </location>
</feature>
<dbReference type="OrthoDB" id="6512965at2759"/>
<dbReference type="Proteomes" id="UP000499080">
    <property type="component" value="Unassembled WGS sequence"/>
</dbReference>
<dbReference type="Gene3D" id="3.30.420.10">
    <property type="entry name" value="Ribonuclease H-like superfamily/Ribonuclease H"/>
    <property type="match status" value="1"/>
</dbReference>
<name>A0A4Y2P113_ARAVE</name>
<keyword evidence="4" id="KW-1185">Reference proteome</keyword>
<accession>A0A4Y2P113</accession>
<sequence>MSILLKTPNLIIHFVPPENWSNLRDVTAFEEFVQCDSKLATCSLLTIEEMSANKETSNEEEDNCTEKPLPSFQQALVPLEFRTQVFASIHSLSHTGETATLHLLRSRYVWKNLSKDVAAWCKTYLECQKSKVYMYTKTQLVPFQPVDTRFTNVKIDVVSSMPPSRNNRYVLTYIDRFNKWVEAVFMVYQAETTIAQAFLQEWVFLFDLPEIITT</sequence>
<dbReference type="InterPro" id="IPR001584">
    <property type="entry name" value="Integrase_cat-core"/>
</dbReference>
<dbReference type="GO" id="GO:0015074">
    <property type="term" value="P:DNA integration"/>
    <property type="evidence" value="ECO:0007669"/>
    <property type="project" value="InterPro"/>
</dbReference>
<dbReference type="GO" id="GO:0003964">
    <property type="term" value="F:RNA-directed DNA polymerase activity"/>
    <property type="evidence" value="ECO:0007669"/>
    <property type="project" value="UniProtKB-EC"/>
</dbReference>
<dbReference type="InterPro" id="IPR036397">
    <property type="entry name" value="RNaseH_sf"/>
</dbReference>
<gene>
    <name evidence="3" type="ORF">AVEN_53671_1</name>
</gene>
<dbReference type="EMBL" id="BGPR01010199">
    <property type="protein sequence ID" value="GBN44812.1"/>
    <property type="molecule type" value="Genomic_DNA"/>
</dbReference>
<proteinExistence type="predicted"/>
<dbReference type="AlphaFoldDB" id="A0A4Y2P113"/>